<reference evidence="1" key="1">
    <citation type="submission" date="2021-01" db="EMBL/GenBank/DDBJ databases">
        <authorList>
            <person name="Corre E."/>
            <person name="Pelletier E."/>
            <person name="Niang G."/>
            <person name="Scheremetjew M."/>
            <person name="Finn R."/>
            <person name="Kale V."/>
            <person name="Holt S."/>
            <person name="Cochrane G."/>
            <person name="Meng A."/>
            <person name="Brown T."/>
            <person name="Cohen L."/>
        </authorList>
    </citation>
    <scope>NUCLEOTIDE SEQUENCE</scope>
    <source>
        <strain evidence="1">CCAP979/52</strain>
    </source>
</reference>
<dbReference type="AlphaFoldDB" id="A0A7S0QYK1"/>
<sequence>MIQFRQHMVSPRALLTEAEAVEIYSYKSSGPKNYVPLFKGSTTSLSKKYNISPKAIRDIWNHRTWRLATRHMWTGSDTGPKQKKANKRAVAYIHVNKKLRAITSKEDTRCFSTMPLSLPPVGDLSILWPKSLPSFRADSLNSSNVQQLHQSNPQETHNSRIDIQIGHHLDERINHKLFPLTESQGCTSPGYLYPASSSLHSTHHASQQAIPHVLLDCGPLVPSLPQCPPTDSLPSDTFTMSCIFEANDDPFHFDWPHW</sequence>
<gene>
    <name evidence="1" type="ORF">CCUR1050_LOCUS30314</name>
</gene>
<organism evidence="1">
    <name type="scientific">Cryptomonas curvata</name>
    <dbReference type="NCBI Taxonomy" id="233186"/>
    <lineage>
        <taxon>Eukaryota</taxon>
        <taxon>Cryptophyceae</taxon>
        <taxon>Cryptomonadales</taxon>
        <taxon>Cryptomonadaceae</taxon>
        <taxon>Cryptomonas</taxon>
    </lineage>
</organism>
<protein>
    <submittedName>
        <fullName evidence="1">Uncharacterized protein</fullName>
    </submittedName>
</protein>
<evidence type="ECO:0000313" key="1">
    <source>
        <dbReference type="EMBL" id="CAD8657614.1"/>
    </source>
</evidence>
<accession>A0A7S0QYK1</accession>
<name>A0A7S0QYK1_9CRYP</name>
<dbReference type="EMBL" id="HBEZ01055218">
    <property type="protein sequence ID" value="CAD8657614.1"/>
    <property type="molecule type" value="Transcribed_RNA"/>
</dbReference>
<proteinExistence type="predicted"/>